<feature type="region of interest" description="Disordered" evidence="1">
    <location>
        <begin position="104"/>
        <end position="126"/>
    </location>
</feature>
<sequence>MNDFGTSKLQHHCNVPKDDFSMKKRSLMHLLRTEGIKTVYSECRSIHLYLLFKSSSKSRNSQSSRLSNNSIAAIAAATVAVVVRVAVAAEVTVIKAVDEYLAESRASKEEEEEEKEEEIIQQQCKEQEKEESKAIANYTVKASSSHNFVLTPKNCYRRKQHSGIFFDREHEQSENIKQN</sequence>
<name>A0AAV4H7D0_9GAST</name>
<evidence type="ECO:0000313" key="3">
    <source>
        <dbReference type="Proteomes" id="UP000762676"/>
    </source>
</evidence>
<dbReference type="AlphaFoldDB" id="A0AAV4H7D0"/>
<evidence type="ECO:0000313" key="2">
    <source>
        <dbReference type="EMBL" id="GFR93659.1"/>
    </source>
</evidence>
<reference evidence="2 3" key="1">
    <citation type="journal article" date="2021" name="Elife">
        <title>Chloroplast acquisition without the gene transfer in kleptoplastic sea slugs, Plakobranchus ocellatus.</title>
        <authorList>
            <person name="Maeda T."/>
            <person name="Takahashi S."/>
            <person name="Yoshida T."/>
            <person name="Shimamura S."/>
            <person name="Takaki Y."/>
            <person name="Nagai Y."/>
            <person name="Toyoda A."/>
            <person name="Suzuki Y."/>
            <person name="Arimoto A."/>
            <person name="Ishii H."/>
            <person name="Satoh N."/>
            <person name="Nishiyama T."/>
            <person name="Hasebe M."/>
            <person name="Maruyama T."/>
            <person name="Minagawa J."/>
            <person name="Obokata J."/>
            <person name="Shigenobu S."/>
        </authorList>
    </citation>
    <scope>NUCLEOTIDE SEQUENCE [LARGE SCALE GENOMIC DNA]</scope>
</reference>
<feature type="compositionally biased region" description="Acidic residues" evidence="1">
    <location>
        <begin position="109"/>
        <end position="119"/>
    </location>
</feature>
<protein>
    <submittedName>
        <fullName evidence="2">Uncharacterized protein</fullName>
    </submittedName>
</protein>
<proteinExistence type="predicted"/>
<comment type="caution">
    <text evidence="2">The sequence shown here is derived from an EMBL/GenBank/DDBJ whole genome shotgun (WGS) entry which is preliminary data.</text>
</comment>
<keyword evidence="3" id="KW-1185">Reference proteome</keyword>
<evidence type="ECO:0000256" key="1">
    <source>
        <dbReference type="SAM" id="MobiDB-lite"/>
    </source>
</evidence>
<gene>
    <name evidence="2" type="ORF">ElyMa_006230800</name>
</gene>
<accession>A0AAV4H7D0</accession>
<dbReference type="Proteomes" id="UP000762676">
    <property type="component" value="Unassembled WGS sequence"/>
</dbReference>
<dbReference type="EMBL" id="BMAT01012508">
    <property type="protein sequence ID" value="GFR93659.1"/>
    <property type="molecule type" value="Genomic_DNA"/>
</dbReference>
<organism evidence="2 3">
    <name type="scientific">Elysia marginata</name>
    <dbReference type="NCBI Taxonomy" id="1093978"/>
    <lineage>
        <taxon>Eukaryota</taxon>
        <taxon>Metazoa</taxon>
        <taxon>Spiralia</taxon>
        <taxon>Lophotrochozoa</taxon>
        <taxon>Mollusca</taxon>
        <taxon>Gastropoda</taxon>
        <taxon>Heterobranchia</taxon>
        <taxon>Euthyneura</taxon>
        <taxon>Panpulmonata</taxon>
        <taxon>Sacoglossa</taxon>
        <taxon>Placobranchoidea</taxon>
        <taxon>Plakobranchidae</taxon>
        <taxon>Elysia</taxon>
    </lineage>
</organism>